<gene>
    <name evidence="1" type="ORF">KDAU_17270</name>
</gene>
<sequence length="182" mass="20724">MSWSSPQEAIIQHIPRSQALHEAIFGPASTSILPETIQFLKAHSVAHYQMHVIQYENQAHEQWLETLLVQEDAGHQWEVLGSTVMVDEWNPLREVPSNITSQPQLQLVWEQLPSGPFWARGKVIQNGSEISHVHLQDAAGHHFEDTVTNGIVLFAHDNKIQFPLLVQFYNQLDQLVGQETLQ</sequence>
<dbReference type="OrthoDB" id="155844at2"/>
<protein>
    <submittedName>
        <fullName evidence="1">Uncharacterized protein</fullName>
    </submittedName>
</protein>
<dbReference type="EMBL" id="BIFQ01000001">
    <property type="protein sequence ID" value="GCE04398.1"/>
    <property type="molecule type" value="Genomic_DNA"/>
</dbReference>
<organism evidence="1 2">
    <name type="scientific">Dictyobacter aurantiacus</name>
    <dbReference type="NCBI Taxonomy" id="1936993"/>
    <lineage>
        <taxon>Bacteria</taxon>
        <taxon>Bacillati</taxon>
        <taxon>Chloroflexota</taxon>
        <taxon>Ktedonobacteria</taxon>
        <taxon>Ktedonobacterales</taxon>
        <taxon>Dictyobacteraceae</taxon>
        <taxon>Dictyobacter</taxon>
    </lineage>
</organism>
<comment type="caution">
    <text evidence="1">The sequence shown here is derived from an EMBL/GenBank/DDBJ whole genome shotgun (WGS) entry which is preliminary data.</text>
</comment>
<evidence type="ECO:0000313" key="2">
    <source>
        <dbReference type="Proteomes" id="UP000287224"/>
    </source>
</evidence>
<dbReference type="Proteomes" id="UP000287224">
    <property type="component" value="Unassembled WGS sequence"/>
</dbReference>
<reference evidence="2" key="1">
    <citation type="submission" date="2018-12" db="EMBL/GenBank/DDBJ databases">
        <title>Tengunoibacter tsumagoiensis gen. nov., sp. nov., Dictyobacter kobayashii sp. nov., D. alpinus sp. nov., and D. joshuensis sp. nov. and description of Dictyobacteraceae fam. nov. within the order Ktedonobacterales isolated from Tengu-no-mugimeshi.</title>
        <authorList>
            <person name="Wang C.M."/>
            <person name="Zheng Y."/>
            <person name="Sakai Y."/>
            <person name="Toyoda A."/>
            <person name="Minakuchi Y."/>
            <person name="Abe K."/>
            <person name="Yokota A."/>
            <person name="Yabe S."/>
        </authorList>
    </citation>
    <scope>NUCLEOTIDE SEQUENCE [LARGE SCALE GENOMIC DNA]</scope>
    <source>
        <strain evidence="2">S-27</strain>
    </source>
</reference>
<dbReference type="RefSeq" id="WP_126595556.1">
    <property type="nucleotide sequence ID" value="NZ_BIFQ01000001.1"/>
</dbReference>
<name>A0A401ZCG6_9CHLR</name>
<dbReference type="AlphaFoldDB" id="A0A401ZCG6"/>
<proteinExistence type="predicted"/>
<evidence type="ECO:0000313" key="1">
    <source>
        <dbReference type="EMBL" id="GCE04398.1"/>
    </source>
</evidence>
<accession>A0A401ZCG6</accession>
<keyword evidence="2" id="KW-1185">Reference proteome</keyword>